<dbReference type="PANTHER" id="PTHR43685">
    <property type="entry name" value="GLYCOSYLTRANSFERASE"/>
    <property type="match status" value="1"/>
</dbReference>
<comment type="caution">
    <text evidence="2">The sequence shown here is derived from an EMBL/GenBank/DDBJ whole genome shotgun (WGS) entry which is preliminary data.</text>
</comment>
<evidence type="ECO:0000313" key="2">
    <source>
        <dbReference type="EMBL" id="MDG3004250.1"/>
    </source>
</evidence>
<keyword evidence="2" id="KW-0328">Glycosyltransferase</keyword>
<protein>
    <submittedName>
        <fullName evidence="2">Glycosyltransferase</fullName>
        <ecNumber evidence="2">2.4.-.-</ecNumber>
    </submittedName>
</protein>
<dbReference type="Pfam" id="PF00535">
    <property type="entry name" value="Glycos_transf_2"/>
    <property type="match status" value="1"/>
</dbReference>
<dbReference type="InterPro" id="IPR001173">
    <property type="entry name" value="Glyco_trans_2-like"/>
</dbReference>
<dbReference type="InterPro" id="IPR029044">
    <property type="entry name" value="Nucleotide-diphossugar_trans"/>
</dbReference>
<dbReference type="SUPFAM" id="SSF53448">
    <property type="entry name" value="Nucleotide-diphospho-sugar transferases"/>
    <property type="match status" value="1"/>
</dbReference>
<proteinExistence type="predicted"/>
<sequence>MDRPAPRLTVAIPTYNGEAHLAEALAGILAQERAAFDLLVCDERSDDRTLEIVRALAGDRARIEVNSERLGLAGNWNRCVALSRTPWVAVFHQDDLMRPGDLAGRLEAIERPGGDDLGLIAGPADVVDQEGRPVPPTVVKPGGLSDPVPGRFLDFPPGGFSPRLEGSNILRCSAVTTSKRAHEEVGGFDPTYRYVVDWDFWLRVADRFGVAWIAGEPKVSVRWHAASETHRFKLGLDDLEETERLLTRRDQRPGRRLARAYLNRAHDALRAGRADLARTALGRSVHLSPAILTTILADPRLAAQMTALTFAPSLARRWFAR</sequence>
<dbReference type="InterPro" id="IPR050834">
    <property type="entry name" value="Glycosyltransf_2"/>
</dbReference>
<accession>A0ABT6F9L8</accession>
<dbReference type="RefSeq" id="WP_277860611.1">
    <property type="nucleotide sequence ID" value="NZ_JARRAG010000002.1"/>
</dbReference>
<feature type="domain" description="Glycosyltransferase 2-like" evidence="1">
    <location>
        <begin position="9"/>
        <end position="115"/>
    </location>
</feature>
<dbReference type="GO" id="GO:0016757">
    <property type="term" value="F:glycosyltransferase activity"/>
    <property type="evidence" value="ECO:0007669"/>
    <property type="project" value="UniProtKB-KW"/>
</dbReference>
<organism evidence="2 3">
    <name type="scientific">Paludisphaera mucosa</name>
    <dbReference type="NCBI Taxonomy" id="3030827"/>
    <lineage>
        <taxon>Bacteria</taxon>
        <taxon>Pseudomonadati</taxon>
        <taxon>Planctomycetota</taxon>
        <taxon>Planctomycetia</taxon>
        <taxon>Isosphaerales</taxon>
        <taxon>Isosphaeraceae</taxon>
        <taxon>Paludisphaera</taxon>
    </lineage>
</organism>
<dbReference type="Gene3D" id="3.90.550.10">
    <property type="entry name" value="Spore Coat Polysaccharide Biosynthesis Protein SpsA, Chain A"/>
    <property type="match status" value="1"/>
</dbReference>
<dbReference type="PANTHER" id="PTHR43685:SF2">
    <property type="entry name" value="GLYCOSYLTRANSFERASE 2-LIKE DOMAIN-CONTAINING PROTEIN"/>
    <property type="match status" value="1"/>
</dbReference>
<keyword evidence="2" id="KW-0808">Transferase</keyword>
<dbReference type="EC" id="2.4.-.-" evidence="2"/>
<keyword evidence="3" id="KW-1185">Reference proteome</keyword>
<dbReference type="EMBL" id="JARRAG010000002">
    <property type="protein sequence ID" value="MDG3004250.1"/>
    <property type="molecule type" value="Genomic_DNA"/>
</dbReference>
<gene>
    <name evidence="2" type="ORF">PZE19_10720</name>
</gene>
<dbReference type="Proteomes" id="UP001216907">
    <property type="component" value="Unassembled WGS sequence"/>
</dbReference>
<reference evidence="2 3" key="1">
    <citation type="submission" date="2023-03" db="EMBL/GenBank/DDBJ databases">
        <title>Paludisphaera mucosa sp. nov. a novel planctomycete from northern fen.</title>
        <authorList>
            <person name="Ivanova A."/>
        </authorList>
    </citation>
    <scope>NUCLEOTIDE SEQUENCE [LARGE SCALE GENOMIC DNA]</scope>
    <source>
        <strain evidence="2 3">Pla2</strain>
    </source>
</reference>
<evidence type="ECO:0000313" key="3">
    <source>
        <dbReference type="Proteomes" id="UP001216907"/>
    </source>
</evidence>
<name>A0ABT6F9L8_9BACT</name>
<evidence type="ECO:0000259" key="1">
    <source>
        <dbReference type="Pfam" id="PF00535"/>
    </source>
</evidence>